<dbReference type="AlphaFoldDB" id="A0AAI9EDN5"/>
<sequence length="225" mass="24104">MPLLNSKVTGNGARSVGKSVSFAPSPQTQHAPAKSAWAQGPPGSGFSGASSTYSRVEVTATATSAQAPTYVPPQKKSGAQSTASSMNRAAATMQSMSLNVPSNGTLKVQDPSVAPLPSIAPSMVTSFKPYAGSRFSTPRADQNDKRRKWIKNAVCVKSPWVRNTFQKGHVISLPFHVPNMNENCDPNDKGLTINQNFDGGIFTKRRMMVVLFKSRYLVSTARNCP</sequence>
<protein>
    <submittedName>
        <fullName evidence="2">Uncharacterized protein</fullName>
    </submittedName>
</protein>
<evidence type="ECO:0000256" key="1">
    <source>
        <dbReference type="SAM" id="MobiDB-lite"/>
    </source>
</evidence>
<dbReference type="EMBL" id="CAVMBE010000066">
    <property type="protein sequence ID" value="CAK4032602.1"/>
    <property type="molecule type" value="Genomic_DNA"/>
</dbReference>
<reference evidence="2" key="1">
    <citation type="submission" date="2023-11" db="EMBL/GenBank/DDBJ databases">
        <authorList>
            <person name="Alioto T."/>
            <person name="Alioto T."/>
            <person name="Gomez Garrido J."/>
        </authorList>
    </citation>
    <scope>NUCLEOTIDE SEQUENCE</scope>
</reference>
<evidence type="ECO:0000313" key="3">
    <source>
        <dbReference type="Proteomes" id="UP001296104"/>
    </source>
</evidence>
<keyword evidence="3" id="KW-1185">Reference proteome</keyword>
<organism evidence="2 3">
    <name type="scientific">Lecanosticta acicola</name>
    <dbReference type="NCBI Taxonomy" id="111012"/>
    <lineage>
        <taxon>Eukaryota</taxon>
        <taxon>Fungi</taxon>
        <taxon>Dikarya</taxon>
        <taxon>Ascomycota</taxon>
        <taxon>Pezizomycotina</taxon>
        <taxon>Dothideomycetes</taxon>
        <taxon>Dothideomycetidae</taxon>
        <taxon>Mycosphaerellales</taxon>
        <taxon>Mycosphaerellaceae</taxon>
        <taxon>Lecanosticta</taxon>
    </lineage>
</organism>
<feature type="region of interest" description="Disordered" evidence="1">
    <location>
        <begin position="65"/>
        <end position="84"/>
    </location>
</feature>
<evidence type="ECO:0000313" key="2">
    <source>
        <dbReference type="EMBL" id="CAK4032602.1"/>
    </source>
</evidence>
<accession>A0AAI9EDN5</accession>
<comment type="caution">
    <text evidence="2">The sequence shown here is derived from an EMBL/GenBank/DDBJ whole genome shotgun (WGS) entry which is preliminary data.</text>
</comment>
<dbReference type="Proteomes" id="UP001296104">
    <property type="component" value="Unassembled WGS sequence"/>
</dbReference>
<feature type="region of interest" description="Disordered" evidence="1">
    <location>
        <begin position="1"/>
        <end position="51"/>
    </location>
</feature>
<proteinExistence type="predicted"/>
<gene>
    <name evidence="2" type="ORF">LECACI_7A007760</name>
</gene>
<name>A0AAI9EDN5_9PEZI</name>